<dbReference type="GO" id="GO:0005952">
    <property type="term" value="C:cAMP-dependent protein kinase complex"/>
    <property type="evidence" value="ECO:0007669"/>
    <property type="project" value="InterPro"/>
</dbReference>
<dbReference type="CDD" id="cd00038">
    <property type="entry name" value="CAP_ED"/>
    <property type="match status" value="2"/>
</dbReference>
<dbReference type="GO" id="GO:0005829">
    <property type="term" value="C:cytosol"/>
    <property type="evidence" value="ECO:0007669"/>
    <property type="project" value="TreeGrafter"/>
</dbReference>
<dbReference type="PRINTS" id="PR00103">
    <property type="entry name" value="CAMPKINASE"/>
</dbReference>
<dbReference type="OrthoDB" id="417078at2759"/>
<dbReference type="eggNOG" id="KOG1113">
    <property type="taxonomic scope" value="Eukaryota"/>
</dbReference>
<feature type="domain" description="Cyclic nucleotide-binding" evidence="1">
    <location>
        <begin position="109"/>
        <end position="226"/>
    </location>
</feature>
<dbReference type="Proteomes" id="UP000266841">
    <property type="component" value="Unassembled WGS sequence"/>
</dbReference>
<dbReference type="AlphaFoldDB" id="K0T3Y0"/>
<dbReference type="PROSITE" id="PS00889">
    <property type="entry name" value="CNMP_BINDING_2"/>
    <property type="match status" value="1"/>
</dbReference>
<dbReference type="OMA" id="RCKCATI"/>
<comment type="caution">
    <text evidence="2">The sequence shown here is derived from an EMBL/GenBank/DDBJ whole genome shotgun (WGS) entry which is preliminary data.</text>
</comment>
<organism evidence="2 3">
    <name type="scientific">Thalassiosira oceanica</name>
    <name type="common">Marine diatom</name>
    <dbReference type="NCBI Taxonomy" id="159749"/>
    <lineage>
        <taxon>Eukaryota</taxon>
        <taxon>Sar</taxon>
        <taxon>Stramenopiles</taxon>
        <taxon>Ochrophyta</taxon>
        <taxon>Bacillariophyta</taxon>
        <taxon>Coscinodiscophyceae</taxon>
        <taxon>Thalassiosirophycidae</taxon>
        <taxon>Thalassiosirales</taxon>
        <taxon>Thalassiosiraceae</taxon>
        <taxon>Thalassiosira</taxon>
    </lineage>
</organism>
<accession>K0T3Y0</accession>
<dbReference type="InterPro" id="IPR014710">
    <property type="entry name" value="RmlC-like_jellyroll"/>
</dbReference>
<proteinExistence type="predicted"/>
<dbReference type="GO" id="GO:0004862">
    <property type="term" value="F:cAMP-dependent protein kinase inhibitor activity"/>
    <property type="evidence" value="ECO:0007669"/>
    <property type="project" value="TreeGrafter"/>
</dbReference>
<gene>
    <name evidence="2" type="ORF">THAOC_04974</name>
</gene>
<sequence length="243" mass="26528">MFVVESRDGDTIISQNDDGDNMYLIDEGRVECYIQKDNEEERILVKTLGDGDLFGELALLYSAPRAATCIAKGEASLFALDRVSFNVILQQTTIAKREKMVAFLKKVPVMSLLTQYELLTVADCLEEASFADSDVVIEQGDVGDKFYLIKSGTAVCSVSGEEGVCSTVVARLESGDFFGEIALLTTKPRQATVTAEGTLQCFYLSRRRFARVMGTLTELLTKNLDEKYHLGSSLVGSNNGGGV</sequence>
<dbReference type="InterPro" id="IPR050503">
    <property type="entry name" value="cAMP-dep_PK_reg_su-like"/>
</dbReference>
<dbReference type="Pfam" id="PF00027">
    <property type="entry name" value="cNMP_binding"/>
    <property type="match status" value="2"/>
</dbReference>
<dbReference type="InterPro" id="IPR018490">
    <property type="entry name" value="cNMP-bd_dom_sf"/>
</dbReference>
<dbReference type="PANTHER" id="PTHR11635:SF152">
    <property type="entry name" value="CAMP-DEPENDENT PROTEIN KINASE TYPE I REGULATORY SUBUNIT-RELATED"/>
    <property type="match status" value="1"/>
</dbReference>
<protein>
    <recommendedName>
        <fullName evidence="1">Cyclic nucleotide-binding domain-containing protein</fullName>
    </recommendedName>
</protein>
<evidence type="ECO:0000313" key="2">
    <source>
        <dbReference type="EMBL" id="EJK73403.1"/>
    </source>
</evidence>
<evidence type="ECO:0000313" key="3">
    <source>
        <dbReference type="Proteomes" id="UP000266841"/>
    </source>
</evidence>
<evidence type="ECO:0000259" key="1">
    <source>
        <dbReference type="PROSITE" id="PS50042"/>
    </source>
</evidence>
<keyword evidence="3" id="KW-1185">Reference proteome</keyword>
<dbReference type="SMART" id="SM00100">
    <property type="entry name" value="cNMP"/>
    <property type="match status" value="2"/>
</dbReference>
<dbReference type="PROSITE" id="PS00888">
    <property type="entry name" value="CNMP_BINDING_1"/>
    <property type="match status" value="1"/>
</dbReference>
<dbReference type="GO" id="GO:0030552">
    <property type="term" value="F:cAMP binding"/>
    <property type="evidence" value="ECO:0007669"/>
    <property type="project" value="TreeGrafter"/>
</dbReference>
<dbReference type="EMBL" id="AGNL01004526">
    <property type="protein sequence ID" value="EJK73403.1"/>
    <property type="molecule type" value="Genomic_DNA"/>
</dbReference>
<dbReference type="SUPFAM" id="SSF51206">
    <property type="entry name" value="cAMP-binding domain-like"/>
    <property type="match status" value="2"/>
</dbReference>
<dbReference type="Gene3D" id="2.60.120.10">
    <property type="entry name" value="Jelly Rolls"/>
    <property type="match status" value="2"/>
</dbReference>
<name>K0T3Y0_THAOC</name>
<dbReference type="PANTHER" id="PTHR11635">
    <property type="entry name" value="CAMP-DEPENDENT PROTEIN KINASE REGULATORY CHAIN"/>
    <property type="match status" value="1"/>
</dbReference>
<dbReference type="InterPro" id="IPR000595">
    <property type="entry name" value="cNMP-bd_dom"/>
</dbReference>
<dbReference type="InterPro" id="IPR018488">
    <property type="entry name" value="cNMP-bd_CS"/>
</dbReference>
<dbReference type="PROSITE" id="PS50042">
    <property type="entry name" value="CNMP_BINDING_3"/>
    <property type="match status" value="2"/>
</dbReference>
<dbReference type="GO" id="GO:0034236">
    <property type="term" value="F:protein kinase A catalytic subunit binding"/>
    <property type="evidence" value="ECO:0007669"/>
    <property type="project" value="TreeGrafter"/>
</dbReference>
<reference evidence="2 3" key="1">
    <citation type="journal article" date="2012" name="Genome Biol.">
        <title>Genome and low-iron response of an oceanic diatom adapted to chronic iron limitation.</title>
        <authorList>
            <person name="Lommer M."/>
            <person name="Specht M."/>
            <person name="Roy A.S."/>
            <person name="Kraemer L."/>
            <person name="Andreson R."/>
            <person name="Gutowska M.A."/>
            <person name="Wolf J."/>
            <person name="Bergner S.V."/>
            <person name="Schilhabel M.B."/>
            <person name="Klostermeier U.C."/>
            <person name="Beiko R.G."/>
            <person name="Rosenstiel P."/>
            <person name="Hippler M."/>
            <person name="Laroche J."/>
        </authorList>
    </citation>
    <scope>NUCLEOTIDE SEQUENCE [LARGE SCALE GENOMIC DNA]</scope>
    <source>
        <strain evidence="2 3">CCMP1005</strain>
    </source>
</reference>
<feature type="domain" description="Cyclic nucleotide-binding" evidence="1">
    <location>
        <begin position="1"/>
        <end position="106"/>
    </location>
</feature>